<feature type="non-terminal residue" evidence="2">
    <location>
        <position position="1"/>
    </location>
</feature>
<accession>A0A9P6MCP0</accession>
<feature type="compositionally biased region" description="Basic and acidic residues" evidence="1">
    <location>
        <begin position="37"/>
        <end position="55"/>
    </location>
</feature>
<dbReference type="EMBL" id="JAAAHW010002333">
    <property type="protein sequence ID" value="KAF9992145.1"/>
    <property type="molecule type" value="Genomic_DNA"/>
</dbReference>
<feature type="compositionally biased region" description="Polar residues" evidence="1">
    <location>
        <begin position="140"/>
        <end position="153"/>
    </location>
</feature>
<evidence type="ECO:0000313" key="3">
    <source>
        <dbReference type="Proteomes" id="UP000749646"/>
    </source>
</evidence>
<dbReference type="Proteomes" id="UP000749646">
    <property type="component" value="Unassembled WGS sequence"/>
</dbReference>
<name>A0A9P6MCP0_9FUNG</name>
<feature type="compositionally biased region" description="Low complexity" evidence="1">
    <location>
        <begin position="56"/>
        <end position="72"/>
    </location>
</feature>
<sequence>TASEPAMVSGATEGTSTETVMAAPENIAVNPSPVLNERQEMERLRRQRNEERERGAPATLSSAALASTTMSSENNPTHVEAPKKEIVQSTKGVLVTTPSFLPRCEADTLAAAMPLENSQESEAHGAKDPAFGGAGYRLGGSTSIPPAANTSSLPPGFLLQDTDGDAEAEWEMMQEAIAMSLQNS</sequence>
<comment type="caution">
    <text evidence="2">The sequence shown here is derived from an EMBL/GenBank/DDBJ whole genome shotgun (WGS) entry which is preliminary data.</text>
</comment>
<organism evidence="2 3">
    <name type="scientific">Modicella reniformis</name>
    <dbReference type="NCBI Taxonomy" id="1440133"/>
    <lineage>
        <taxon>Eukaryota</taxon>
        <taxon>Fungi</taxon>
        <taxon>Fungi incertae sedis</taxon>
        <taxon>Mucoromycota</taxon>
        <taxon>Mortierellomycotina</taxon>
        <taxon>Mortierellomycetes</taxon>
        <taxon>Mortierellales</taxon>
        <taxon>Mortierellaceae</taxon>
        <taxon>Modicella</taxon>
    </lineage>
</organism>
<dbReference type="AlphaFoldDB" id="A0A9P6MCP0"/>
<gene>
    <name evidence="2" type="ORF">BGZ65_012613</name>
</gene>
<evidence type="ECO:0000256" key="1">
    <source>
        <dbReference type="SAM" id="MobiDB-lite"/>
    </source>
</evidence>
<proteinExistence type="predicted"/>
<feature type="region of interest" description="Disordered" evidence="1">
    <location>
        <begin position="36"/>
        <end position="84"/>
    </location>
</feature>
<feature type="region of interest" description="Disordered" evidence="1">
    <location>
        <begin position="137"/>
        <end position="161"/>
    </location>
</feature>
<keyword evidence="3" id="KW-1185">Reference proteome</keyword>
<dbReference type="OrthoDB" id="10063692at2759"/>
<protein>
    <submittedName>
        <fullName evidence="2">Uncharacterized protein</fullName>
    </submittedName>
</protein>
<evidence type="ECO:0000313" key="2">
    <source>
        <dbReference type="EMBL" id="KAF9992145.1"/>
    </source>
</evidence>
<reference evidence="2" key="1">
    <citation type="journal article" date="2020" name="Fungal Divers.">
        <title>Resolving the Mortierellaceae phylogeny through synthesis of multi-gene phylogenetics and phylogenomics.</title>
        <authorList>
            <person name="Vandepol N."/>
            <person name="Liber J."/>
            <person name="Desiro A."/>
            <person name="Na H."/>
            <person name="Kennedy M."/>
            <person name="Barry K."/>
            <person name="Grigoriev I.V."/>
            <person name="Miller A.N."/>
            <person name="O'Donnell K."/>
            <person name="Stajich J.E."/>
            <person name="Bonito G."/>
        </authorList>
    </citation>
    <scope>NUCLEOTIDE SEQUENCE</scope>
    <source>
        <strain evidence="2">MES-2147</strain>
    </source>
</reference>